<accession>A0A6H5GGY0</accession>
<proteinExistence type="predicted"/>
<feature type="region of interest" description="Disordered" evidence="1">
    <location>
        <begin position="1"/>
        <end position="74"/>
    </location>
</feature>
<evidence type="ECO:0000313" key="2">
    <source>
        <dbReference type="EMBL" id="CAB0001945.1"/>
    </source>
</evidence>
<feature type="compositionally biased region" description="Basic residues" evidence="1">
    <location>
        <begin position="14"/>
        <end position="25"/>
    </location>
</feature>
<feature type="compositionally biased region" description="Basic and acidic residues" evidence="1">
    <location>
        <begin position="26"/>
        <end position="36"/>
    </location>
</feature>
<protein>
    <submittedName>
        <fullName evidence="2">Uncharacterized protein</fullName>
    </submittedName>
</protein>
<feature type="compositionally biased region" description="Basic and acidic residues" evidence="1">
    <location>
        <begin position="1"/>
        <end position="13"/>
    </location>
</feature>
<dbReference type="EMBL" id="CADCXU010011813">
    <property type="protein sequence ID" value="CAB0001945.1"/>
    <property type="molecule type" value="Genomic_DNA"/>
</dbReference>
<evidence type="ECO:0000313" key="3">
    <source>
        <dbReference type="Proteomes" id="UP000479000"/>
    </source>
</evidence>
<feature type="non-terminal residue" evidence="2">
    <location>
        <position position="87"/>
    </location>
</feature>
<reference evidence="2 3" key="1">
    <citation type="submission" date="2020-02" db="EMBL/GenBank/DDBJ databases">
        <authorList>
            <person name="Ferguson B K."/>
        </authorList>
    </citation>
    <scope>NUCLEOTIDE SEQUENCE [LARGE SCALE GENOMIC DNA]</scope>
</reference>
<gene>
    <name evidence="2" type="ORF">NTEN_LOCUS7732</name>
</gene>
<sequence length="87" mass="9764">MLQEAQEKCGDFLRRRRGHGVKREKHLAGKEKKTGEQKIQPDVCPTLPGRDDGDSSPRWPPDSVQLRRRQKPSVASMTFKGVALLAA</sequence>
<organism evidence="2 3">
    <name type="scientific">Nesidiocoris tenuis</name>
    <dbReference type="NCBI Taxonomy" id="355587"/>
    <lineage>
        <taxon>Eukaryota</taxon>
        <taxon>Metazoa</taxon>
        <taxon>Ecdysozoa</taxon>
        <taxon>Arthropoda</taxon>
        <taxon>Hexapoda</taxon>
        <taxon>Insecta</taxon>
        <taxon>Pterygota</taxon>
        <taxon>Neoptera</taxon>
        <taxon>Paraneoptera</taxon>
        <taxon>Hemiptera</taxon>
        <taxon>Heteroptera</taxon>
        <taxon>Panheteroptera</taxon>
        <taxon>Cimicomorpha</taxon>
        <taxon>Miridae</taxon>
        <taxon>Dicyphina</taxon>
        <taxon>Nesidiocoris</taxon>
    </lineage>
</organism>
<dbReference type="Proteomes" id="UP000479000">
    <property type="component" value="Unassembled WGS sequence"/>
</dbReference>
<keyword evidence="3" id="KW-1185">Reference proteome</keyword>
<dbReference type="AlphaFoldDB" id="A0A6H5GGY0"/>
<evidence type="ECO:0000256" key="1">
    <source>
        <dbReference type="SAM" id="MobiDB-lite"/>
    </source>
</evidence>
<name>A0A6H5GGY0_9HEMI</name>